<comment type="caution">
    <text evidence="2">The sequence shown here is derived from an EMBL/GenBank/DDBJ whole genome shotgun (WGS) entry which is preliminary data.</text>
</comment>
<gene>
    <name evidence="2" type="ORF">ODALV1_LOCUS13130</name>
</gene>
<evidence type="ECO:0000313" key="2">
    <source>
        <dbReference type="EMBL" id="CAL8108907.1"/>
    </source>
</evidence>
<evidence type="ECO:0000259" key="1">
    <source>
        <dbReference type="PROSITE" id="PS51286"/>
    </source>
</evidence>
<dbReference type="PROSITE" id="PS51286">
    <property type="entry name" value="RAP"/>
    <property type="match status" value="1"/>
</dbReference>
<dbReference type="Pfam" id="PF08373">
    <property type="entry name" value="RAP"/>
    <property type="match status" value="1"/>
</dbReference>
<dbReference type="InterPro" id="IPR013584">
    <property type="entry name" value="RAP"/>
</dbReference>
<feature type="domain" description="RAP" evidence="1">
    <location>
        <begin position="924"/>
        <end position="984"/>
    </location>
</feature>
<dbReference type="InterPro" id="IPR050870">
    <property type="entry name" value="FAST_kinase"/>
</dbReference>
<dbReference type="PANTHER" id="PTHR21228:SF72">
    <property type="entry name" value="LD32258P"/>
    <property type="match status" value="1"/>
</dbReference>
<organism evidence="2 3">
    <name type="scientific">Orchesella dallaii</name>
    <dbReference type="NCBI Taxonomy" id="48710"/>
    <lineage>
        <taxon>Eukaryota</taxon>
        <taxon>Metazoa</taxon>
        <taxon>Ecdysozoa</taxon>
        <taxon>Arthropoda</taxon>
        <taxon>Hexapoda</taxon>
        <taxon>Collembola</taxon>
        <taxon>Entomobryomorpha</taxon>
        <taxon>Entomobryoidea</taxon>
        <taxon>Orchesellidae</taxon>
        <taxon>Orchesellinae</taxon>
        <taxon>Orchesella</taxon>
    </lineage>
</organism>
<name>A0ABP1QNU2_9HEXA</name>
<proteinExistence type="predicted"/>
<keyword evidence="3" id="KW-1185">Reference proteome</keyword>
<accession>A0ABP1QNU2</accession>
<dbReference type="Pfam" id="PF08368">
    <property type="entry name" value="FAST_2"/>
    <property type="match status" value="1"/>
</dbReference>
<reference evidence="2 3" key="1">
    <citation type="submission" date="2024-08" db="EMBL/GenBank/DDBJ databases">
        <authorList>
            <person name="Cucini C."/>
            <person name="Frati F."/>
        </authorList>
    </citation>
    <scope>NUCLEOTIDE SEQUENCE [LARGE SCALE GENOMIC DNA]</scope>
</reference>
<dbReference type="SMART" id="SM00952">
    <property type="entry name" value="RAP"/>
    <property type="match status" value="1"/>
</dbReference>
<protein>
    <recommendedName>
        <fullName evidence="1">RAP domain-containing protein</fullName>
    </recommendedName>
</protein>
<sequence>MKILKNFSWNSCSFKRFIRSYSASYSQYRHLYKITGTRNQLSRNSLYINLTKWSNTSNSWLKDESQNISRNFHLGGNQNVFVTSRLSSSSIENEDDPFPSAELDDAPFDQAVKPETDDELAHLRIKLYSPKEDKDGRLEKIYEAASIQQVFDVMEESEEVNPKVAVQALVTIWDLQKLLFEISENFEIERDHFDKPSFIDKVSKHPVFLEKIVKPVVENCESLEDEPLLASLLCLQRMNNNIREPECAKFVDECLRRKETLSLPSLSRLCVCMRAESLYGNCIVAQFHPTLWKYVVSMSTDLEVRLVSISLRNSLRIVSGAMINEFRNRIFELRDELKNFETVTLCKVFLVLIACRNVGTESKEVFELVGDALIPKIPNMQLMDLLSLQKFLELGYIDPYGLVEALVQKMKSIIQQGVSLSNPRLDLLASIAPFIRSVDQRKQIAGLLKDYLYNHNFEVASGILFTLLRWIRTNDVSLADTFWKNAADVLETRNQETVLYRKVLKFGRDYINYCYGLAFAYRNRNFEFIMKRYLYGMLENYSKQIPPSFLHPADFGKAFSFLIGVATFSDALFHDVEIIRKIDDFAPQLRPPDLLSIAKAVDSVILNLFHSKTPAMKYYDRILEICSILEEQCSRILVANESNHTFEDLSCIYKVSLITRKVKGESPIVNRTIDLMLEHKLSDSRSAKDLLQNLLSGLNNFPEASENVAEFIWNSRSKTLAPEVFERFIQYGFSVGWEPTSMMHQDVLQLCSDRLLKCWDQLSFIGLLQSSLGLCFYRQLPKELIQHIFSVEFLDQMDSELKTSFSSNQYPLKLRQSMMELNRAVCIDMPDVNLPWFHGKFCEELLAITNTQDTYLHKEVQHALVKIVGDESAVQPNMCSPYYYKLDFLVEFDEKNRPVKKIRGQPRGFFQKFKGNSLEIKKKVAVLILTQNAFTKNVRDLRGQFKIRRRHLEILGYDVIEIDPRHWNSMFMSENSVRHNFLESKLYANSASG</sequence>
<dbReference type="PANTHER" id="PTHR21228">
    <property type="entry name" value="FAST LEU-RICH DOMAIN-CONTAINING"/>
    <property type="match status" value="1"/>
</dbReference>
<evidence type="ECO:0000313" key="3">
    <source>
        <dbReference type="Proteomes" id="UP001642540"/>
    </source>
</evidence>
<dbReference type="Proteomes" id="UP001642540">
    <property type="component" value="Unassembled WGS sequence"/>
</dbReference>
<dbReference type="InterPro" id="IPR013579">
    <property type="entry name" value="FAST_2"/>
</dbReference>
<dbReference type="EMBL" id="CAXLJM020000040">
    <property type="protein sequence ID" value="CAL8108907.1"/>
    <property type="molecule type" value="Genomic_DNA"/>
</dbReference>